<protein>
    <submittedName>
        <fullName evidence="1">Uncharacterized protein</fullName>
    </submittedName>
</protein>
<reference evidence="1" key="1">
    <citation type="journal article" date="2012" name="Nat. Biotechnol.">
        <title>Reference genome sequence of the model plant Setaria.</title>
        <authorList>
            <person name="Bennetzen J.L."/>
            <person name="Schmutz J."/>
            <person name="Wang H."/>
            <person name="Percifield R."/>
            <person name="Hawkins J."/>
            <person name="Pontaroli A.C."/>
            <person name="Estep M."/>
            <person name="Feng L."/>
            <person name="Vaughn J.N."/>
            <person name="Grimwood J."/>
            <person name="Jenkins J."/>
            <person name="Barry K."/>
            <person name="Lindquist E."/>
            <person name="Hellsten U."/>
            <person name="Deshpande S."/>
            <person name="Wang X."/>
            <person name="Wu X."/>
            <person name="Mitros T."/>
            <person name="Triplett J."/>
            <person name="Yang X."/>
            <person name="Ye C.Y."/>
            <person name="Mauro-Herrera M."/>
            <person name="Wang L."/>
            <person name="Li P."/>
            <person name="Sharma M."/>
            <person name="Sharma R."/>
            <person name="Ronald P.C."/>
            <person name="Panaud O."/>
            <person name="Kellogg E.A."/>
            <person name="Brutnell T.P."/>
            <person name="Doust A.N."/>
            <person name="Tuskan G.A."/>
            <person name="Rokhsar D."/>
            <person name="Devos K.M."/>
        </authorList>
    </citation>
    <scope>NUCLEOTIDE SEQUENCE [LARGE SCALE GENOMIC DNA]</scope>
    <source>
        <strain evidence="1">Yugu1</strain>
    </source>
</reference>
<dbReference type="AlphaFoldDB" id="A0A368RPS5"/>
<sequence length="80" mass="8995">MANCWFTPLGGCTIQLRWWQGISMELRSAFSTSWEASLLIKHITYSITAVSQGIVILPSLVNPNSSCDSFRSSEKTVVWR</sequence>
<gene>
    <name evidence="1" type="ORF">SETIT_6G241300v2</name>
</gene>
<name>A0A368RPS5_SETIT</name>
<dbReference type="OrthoDB" id="685200at2759"/>
<dbReference type="EMBL" id="CM003533">
    <property type="protein sequence ID" value="RCV32227.1"/>
    <property type="molecule type" value="Genomic_DNA"/>
</dbReference>
<proteinExistence type="predicted"/>
<reference evidence="1" key="2">
    <citation type="submission" date="2015-07" db="EMBL/GenBank/DDBJ databases">
        <authorList>
            <person name="Noorani M."/>
        </authorList>
    </citation>
    <scope>NUCLEOTIDE SEQUENCE</scope>
    <source>
        <strain evidence="1">Yugu1</strain>
    </source>
</reference>
<accession>A0A368RPS5</accession>
<organism evidence="1">
    <name type="scientific">Setaria italica</name>
    <name type="common">Foxtail millet</name>
    <name type="synonym">Panicum italicum</name>
    <dbReference type="NCBI Taxonomy" id="4555"/>
    <lineage>
        <taxon>Eukaryota</taxon>
        <taxon>Viridiplantae</taxon>
        <taxon>Streptophyta</taxon>
        <taxon>Embryophyta</taxon>
        <taxon>Tracheophyta</taxon>
        <taxon>Spermatophyta</taxon>
        <taxon>Magnoliopsida</taxon>
        <taxon>Liliopsida</taxon>
        <taxon>Poales</taxon>
        <taxon>Poaceae</taxon>
        <taxon>PACMAD clade</taxon>
        <taxon>Panicoideae</taxon>
        <taxon>Panicodae</taxon>
        <taxon>Paniceae</taxon>
        <taxon>Cenchrinae</taxon>
        <taxon>Setaria</taxon>
    </lineage>
</organism>
<evidence type="ECO:0000313" key="1">
    <source>
        <dbReference type="EMBL" id="RCV32227.1"/>
    </source>
</evidence>